<keyword evidence="1" id="KW-1133">Transmembrane helix</keyword>
<sequence length="204" mass="22154">MKSSQSCPNWLRPHWLQQLLSGLQRTPATLIAFILGGCAVLSLLWGWAKGNPMRRSSPYSFAMSFREASKLEAGTPVRMKGVQIGSVTRVVPGIAAITAYAEVPDSGNIIPRGSRVDINLLGLASDPWIDITPPAGCLVRKEHGPHHPECPRDGLIVCDGGHIQGSQGGSTDFMMKFFLSQHDRTRLKVVEDWYAGSSSSSRVS</sequence>
<evidence type="ECO:0000313" key="3">
    <source>
        <dbReference type="EMBL" id="WIA18637.1"/>
    </source>
</evidence>
<accession>A0ABY8UB00</accession>
<evidence type="ECO:0000259" key="2">
    <source>
        <dbReference type="Pfam" id="PF02470"/>
    </source>
</evidence>
<gene>
    <name evidence="3" type="ORF">OEZ85_003343</name>
</gene>
<dbReference type="InterPro" id="IPR039342">
    <property type="entry name" value="TGD2-like"/>
</dbReference>
<protein>
    <recommendedName>
        <fullName evidence="2">Mce/MlaD domain-containing protein</fullName>
    </recommendedName>
</protein>
<dbReference type="Proteomes" id="UP001244341">
    <property type="component" value="Chromosome 10b"/>
</dbReference>
<evidence type="ECO:0000256" key="1">
    <source>
        <dbReference type="SAM" id="Phobius"/>
    </source>
</evidence>
<dbReference type="PANTHER" id="PTHR34675">
    <property type="entry name" value="PROTEIN TRIGALACTOSYLDIACYLGLYCEROL 2, CHLOROPLASTIC"/>
    <property type="match status" value="1"/>
</dbReference>
<keyword evidence="1" id="KW-0812">Transmembrane</keyword>
<evidence type="ECO:0000313" key="4">
    <source>
        <dbReference type="Proteomes" id="UP001244341"/>
    </source>
</evidence>
<keyword evidence="4" id="KW-1185">Reference proteome</keyword>
<feature type="transmembrane region" description="Helical" evidence="1">
    <location>
        <begin position="28"/>
        <end position="48"/>
    </location>
</feature>
<dbReference type="InterPro" id="IPR003399">
    <property type="entry name" value="Mce/MlaD"/>
</dbReference>
<dbReference type="EMBL" id="CP126217">
    <property type="protein sequence ID" value="WIA18637.1"/>
    <property type="molecule type" value="Genomic_DNA"/>
</dbReference>
<reference evidence="3 4" key="1">
    <citation type="submission" date="2023-05" db="EMBL/GenBank/DDBJ databases">
        <title>A 100% complete, gapless, phased diploid assembly of the Scenedesmus obliquus UTEX 3031 genome.</title>
        <authorList>
            <person name="Biondi T.C."/>
            <person name="Hanschen E.R."/>
            <person name="Kwon T."/>
            <person name="Eng W."/>
            <person name="Kruse C.P.S."/>
            <person name="Koehler S.I."/>
            <person name="Kunde Y."/>
            <person name="Gleasner C.D."/>
            <person name="You Mak K.T."/>
            <person name="Polle J."/>
            <person name="Hovde B.T."/>
            <person name="Starkenburg S.R."/>
        </authorList>
    </citation>
    <scope>NUCLEOTIDE SEQUENCE [LARGE SCALE GENOMIC DNA]</scope>
    <source>
        <strain evidence="3 4">DOE0152z</strain>
    </source>
</reference>
<dbReference type="Pfam" id="PF02470">
    <property type="entry name" value="MlaD"/>
    <property type="match status" value="1"/>
</dbReference>
<organism evidence="3 4">
    <name type="scientific">Tetradesmus obliquus</name>
    <name type="common">Green alga</name>
    <name type="synonym">Acutodesmus obliquus</name>
    <dbReference type="NCBI Taxonomy" id="3088"/>
    <lineage>
        <taxon>Eukaryota</taxon>
        <taxon>Viridiplantae</taxon>
        <taxon>Chlorophyta</taxon>
        <taxon>core chlorophytes</taxon>
        <taxon>Chlorophyceae</taxon>
        <taxon>CS clade</taxon>
        <taxon>Sphaeropleales</taxon>
        <taxon>Scenedesmaceae</taxon>
        <taxon>Tetradesmus</taxon>
    </lineage>
</organism>
<proteinExistence type="predicted"/>
<dbReference type="PANTHER" id="PTHR34675:SF1">
    <property type="entry name" value="PROTEIN TRIGALACTOSYLDIACYLGLYCEROL 2, CHLOROPLASTIC"/>
    <property type="match status" value="1"/>
</dbReference>
<name>A0ABY8UB00_TETOB</name>
<keyword evidence="1" id="KW-0472">Membrane</keyword>
<feature type="domain" description="Mce/MlaD" evidence="2">
    <location>
        <begin position="58"/>
        <end position="134"/>
    </location>
</feature>